<dbReference type="AlphaFoldDB" id="A0A7K0DV51"/>
<protein>
    <recommendedName>
        <fullName evidence="4">Proteinase inhibitor I42 chagasin domain-containing protein</fullName>
    </recommendedName>
</protein>
<keyword evidence="1" id="KW-0732">Signal</keyword>
<dbReference type="EMBL" id="WEGI01000011">
    <property type="protein sequence ID" value="MQY29646.1"/>
    <property type="molecule type" value="Genomic_DNA"/>
</dbReference>
<dbReference type="Proteomes" id="UP000431401">
    <property type="component" value="Unassembled WGS sequence"/>
</dbReference>
<feature type="chain" id="PRO_5038489264" description="Proteinase inhibitor I42 chagasin domain-containing protein" evidence="1">
    <location>
        <begin position="23"/>
        <end position="137"/>
    </location>
</feature>
<name>A0A7K0DV51_9NOCA</name>
<dbReference type="RefSeq" id="WP_153346603.1">
    <property type="nucleotide sequence ID" value="NZ_WEGI01000011.1"/>
</dbReference>
<evidence type="ECO:0008006" key="4">
    <source>
        <dbReference type="Google" id="ProtNLM"/>
    </source>
</evidence>
<organism evidence="2 3">
    <name type="scientific">Nocardia aurantia</name>
    <dbReference type="NCBI Taxonomy" id="2585199"/>
    <lineage>
        <taxon>Bacteria</taxon>
        <taxon>Bacillati</taxon>
        <taxon>Actinomycetota</taxon>
        <taxon>Actinomycetes</taxon>
        <taxon>Mycobacteriales</taxon>
        <taxon>Nocardiaceae</taxon>
        <taxon>Nocardia</taxon>
    </lineage>
</organism>
<accession>A0A7K0DV51</accession>
<sequence>MIGTVGRITSAALLATALPVLAVTPAPAVADGPEIVGLQTGDDGRTIMVAPGDEIHVRFFARHNEHETWIWDVPTTGRPDVLYQTHSTTESNGDSSATYLVVGQGLGDLTAHRRCGAEEGHHCPPVTLPWKVLVFVR</sequence>
<evidence type="ECO:0000313" key="3">
    <source>
        <dbReference type="Proteomes" id="UP000431401"/>
    </source>
</evidence>
<dbReference type="OrthoDB" id="4288208at2"/>
<evidence type="ECO:0000313" key="2">
    <source>
        <dbReference type="EMBL" id="MQY29646.1"/>
    </source>
</evidence>
<proteinExistence type="predicted"/>
<keyword evidence="3" id="KW-1185">Reference proteome</keyword>
<comment type="caution">
    <text evidence="2">The sequence shown here is derived from an EMBL/GenBank/DDBJ whole genome shotgun (WGS) entry which is preliminary data.</text>
</comment>
<feature type="signal peptide" evidence="1">
    <location>
        <begin position="1"/>
        <end position="22"/>
    </location>
</feature>
<gene>
    <name evidence="2" type="ORF">NRB56_52370</name>
</gene>
<evidence type="ECO:0000256" key="1">
    <source>
        <dbReference type="SAM" id="SignalP"/>
    </source>
</evidence>
<reference evidence="2 3" key="1">
    <citation type="submission" date="2019-10" db="EMBL/GenBank/DDBJ databases">
        <title>Nocardia macrotermitis sp. nov. and Nocardia aurantia sp. nov., isolated from the gut of fungus growing-termite Macrotermes natalensis.</title>
        <authorList>
            <person name="Benndorf R."/>
            <person name="Schwitalla J."/>
            <person name="Martin K."/>
            <person name="De Beer W."/>
            <person name="Kaster A.-K."/>
            <person name="Vollmers J."/>
            <person name="Poulsen M."/>
            <person name="Beemelmanns C."/>
        </authorList>
    </citation>
    <scope>NUCLEOTIDE SEQUENCE [LARGE SCALE GENOMIC DNA]</scope>
    <source>
        <strain evidence="2 3">RB56</strain>
    </source>
</reference>